<dbReference type="AlphaFoldDB" id="A0A9P0PZX8"/>
<keyword evidence="2" id="KW-1185">Reference proteome</keyword>
<evidence type="ECO:0000313" key="1">
    <source>
        <dbReference type="EMBL" id="CAH2003517.1"/>
    </source>
</evidence>
<gene>
    <name evidence="1" type="ORF">ACAOBT_LOCUS27459</name>
</gene>
<proteinExistence type="predicted"/>
<accession>A0A9P0PZX8</accession>
<protein>
    <submittedName>
        <fullName evidence="1">Uncharacterized protein</fullName>
    </submittedName>
</protein>
<dbReference type="Proteomes" id="UP001152888">
    <property type="component" value="Unassembled WGS sequence"/>
</dbReference>
<sequence>MPFWICQQTSGISGSKISSSTCREYFEKHKAI</sequence>
<organism evidence="1 2">
    <name type="scientific">Acanthoscelides obtectus</name>
    <name type="common">Bean weevil</name>
    <name type="synonym">Bruchus obtectus</name>
    <dbReference type="NCBI Taxonomy" id="200917"/>
    <lineage>
        <taxon>Eukaryota</taxon>
        <taxon>Metazoa</taxon>
        <taxon>Ecdysozoa</taxon>
        <taxon>Arthropoda</taxon>
        <taxon>Hexapoda</taxon>
        <taxon>Insecta</taxon>
        <taxon>Pterygota</taxon>
        <taxon>Neoptera</taxon>
        <taxon>Endopterygota</taxon>
        <taxon>Coleoptera</taxon>
        <taxon>Polyphaga</taxon>
        <taxon>Cucujiformia</taxon>
        <taxon>Chrysomeloidea</taxon>
        <taxon>Chrysomelidae</taxon>
        <taxon>Bruchinae</taxon>
        <taxon>Bruchini</taxon>
        <taxon>Acanthoscelides</taxon>
    </lineage>
</organism>
<name>A0A9P0PZX8_ACAOB</name>
<evidence type="ECO:0000313" key="2">
    <source>
        <dbReference type="Proteomes" id="UP001152888"/>
    </source>
</evidence>
<reference evidence="1" key="1">
    <citation type="submission" date="2022-03" db="EMBL/GenBank/DDBJ databases">
        <authorList>
            <person name="Sayadi A."/>
        </authorList>
    </citation>
    <scope>NUCLEOTIDE SEQUENCE</scope>
</reference>
<dbReference type="EMBL" id="CAKOFQ010007545">
    <property type="protein sequence ID" value="CAH2003517.1"/>
    <property type="molecule type" value="Genomic_DNA"/>
</dbReference>
<comment type="caution">
    <text evidence="1">The sequence shown here is derived from an EMBL/GenBank/DDBJ whole genome shotgun (WGS) entry which is preliminary data.</text>
</comment>